<dbReference type="EMBL" id="BAABBX010000006">
    <property type="protein sequence ID" value="GAA4186252.1"/>
    <property type="molecule type" value="Genomic_DNA"/>
</dbReference>
<keyword evidence="2" id="KW-1185">Reference proteome</keyword>
<dbReference type="Proteomes" id="UP001500213">
    <property type="component" value="Unassembled WGS sequence"/>
</dbReference>
<gene>
    <name evidence="1" type="ORF">GCM10022288_09470</name>
</gene>
<evidence type="ECO:0000313" key="1">
    <source>
        <dbReference type="EMBL" id="GAA4186252.1"/>
    </source>
</evidence>
<reference evidence="2" key="1">
    <citation type="journal article" date="2019" name="Int. J. Syst. Evol. Microbiol.">
        <title>The Global Catalogue of Microorganisms (GCM) 10K type strain sequencing project: providing services to taxonomists for standard genome sequencing and annotation.</title>
        <authorList>
            <consortium name="The Broad Institute Genomics Platform"/>
            <consortium name="The Broad Institute Genome Sequencing Center for Infectious Disease"/>
            <person name="Wu L."/>
            <person name="Ma J."/>
        </authorList>
    </citation>
    <scope>NUCLEOTIDE SEQUENCE [LARGE SCALE GENOMIC DNA]</scope>
    <source>
        <strain evidence="2">JCM 17593</strain>
    </source>
</reference>
<comment type="caution">
    <text evidence="1">The sequence shown here is derived from an EMBL/GenBank/DDBJ whole genome shotgun (WGS) entry which is preliminary data.</text>
</comment>
<proteinExistence type="predicted"/>
<dbReference type="RefSeq" id="WP_344774360.1">
    <property type="nucleotide sequence ID" value="NZ_BAABBX010000006.1"/>
</dbReference>
<sequence length="129" mass="14332">MTDARPELPVDESPRGQVIDAHLHLLDRQVVDPSDVPITTVDDVQLDGVEPGASPRIVALLSGAPLWTRIFGGRPRRHHLEEEPWSDVTDVDVVIRVAKPADEYEASWPERWARSEVIGRIPGGRHAPD</sequence>
<name>A0ABP8AM57_9MICO</name>
<evidence type="ECO:0008006" key="3">
    <source>
        <dbReference type="Google" id="ProtNLM"/>
    </source>
</evidence>
<protein>
    <recommendedName>
        <fullName evidence="3">Amidohydrolase</fullName>
    </recommendedName>
</protein>
<evidence type="ECO:0000313" key="2">
    <source>
        <dbReference type="Proteomes" id="UP001500213"/>
    </source>
</evidence>
<organism evidence="1 2">
    <name type="scientific">Gryllotalpicola kribbensis</name>
    <dbReference type="NCBI Taxonomy" id="993084"/>
    <lineage>
        <taxon>Bacteria</taxon>
        <taxon>Bacillati</taxon>
        <taxon>Actinomycetota</taxon>
        <taxon>Actinomycetes</taxon>
        <taxon>Micrococcales</taxon>
        <taxon>Microbacteriaceae</taxon>
        <taxon>Gryllotalpicola</taxon>
    </lineage>
</organism>
<accession>A0ABP8AM57</accession>